<evidence type="ECO:0000256" key="1">
    <source>
        <dbReference type="ARBA" id="ARBA00000213"/>
    </source>
</evidence>
<evidence type="ECO:0000256" key="5">
    <source>
        <dbReference type="ARBA" id="ARBA00022833"/>
    </source>
</evidence>
<dbReference type="GO" id="GO:0005694">
    <property type="term" value="C:chromosome"/>
    <property type="evidence" value="ECO:0007669"/>
    <property type="project" value="InterPro"/>
</dbReference>
<dbReference type="PATRIC" id="fig|1618617.3.peg.468"/>
<dbReference type="Proteomes" id="UP000034067">
    <property type="component" value="Unassembled WGS sequence"/>
</dbReference>
<comment type="function">
    <text evidence="10">Releases the supercoiling and torsional tension of DNA, which is introduced during the DNA replication and transcription, by transiently cleaving and rejoining one strand of the DNA duplex. Introduces a single-strand break via transesterification at a target site in duplex DNA. The scissile phosphodiester is attacked by the catalytic tyrosine of the enzyme, resulting in the formation of a DNA-(5'-phosphotyrosyl)-enzyme intermediate and the expulsion of a 3'-OH DNA strand. The free DNA strand then undergoes passage around the unbroken strand, thus removing DNA supercoils. Finally, in the religation step, the DNA 3'-OH attacks the covalent intermediate to expel the active-site tyrosine and restore the DNA phosphodiester backbone.</text>
</comment>
<keyword evidence="5" id="KW-0862">Zinc</keyword>
<organism evidence="13 14">
    <name type="scientific">Candidatus Azambacteria bacterium GW2011_GWB1_46_27</name>
    <dbReference type="NCBI Taxonomy" id="1618617"/>
    <lineage>
        <taxon>Bacteria</taxon>
        <taxon>Candidatus Azamiibacteriota</taxon>
    </lineage>
</organism>
<proteinExistence type="inferred from homology"/>
<dbReference type="Pfam" id="PF01751">
    <property type="entry name" value="Toprim"/>
    <property type="match status" value="1"/>
</dbReference>
<dbReference type="CDD" id="cd03363">
    <property type="entry name" value="TOPRIM_TopoIA_TopoI"/>
    <property type="match status" value="1"/>
</dbReference>
<evidence type="ECO:0000256" key="10">
    <source>
        <dbReference type="HAMAP-Rule" id="MF_00952"/>
    </source>
</evidence>
<dbReference type="InterPro" id="IPR013826">
    <property type="entry name" value="Topo_IA_cen_sub3"/>
</dbReference>
<evidence type="ECO:0000256" key="9">
    <source>
        <dbReference type="ARBA" id="ARBA00023235"/>
    </source>
</evidence>
<dbReference type="SMART" id="SM00493">
    <property type="entry name" value="TOPRIM"/>
    <property type="match status" value="1"/>
</dbReference>
<dbReference type="SUPFAM" id="SSF56712">
    <property type="entry name" value="Prokaryotic type I DNA topoisomerase"/>
    <property type="match status" value="1"/>
</dbReference>
<feature type="active site" description="O-(5'-phospho-DNA)-tyrosine intermediate" evidence="10">
    <location>
        <position position="316"/>
    </location>
</feature>
<dbReference type="InterPro" id="IPR000380">
    <property type="entry name" value="Topo_IA"/>
</dbReference>
<sequence>MKLVIVESPTKAKTIKKFLGNDYVVESSYGHVRDLPKSTLGVDVEGDFQPKYVIPVKAKNRVKELKAEAKNAEGVILASDEDREGEAIAWHLVQALGLDEQKVKNKKQKIVERIVFHEITKSAIEEALENPREIDMNLVDAQQARRVLDRLVGYELSPFLWKKIRYGLSAGRVQSAAVRMIVDREREIQKFKPEEYHTISAALRKLEIPNPDIQIPNQFEAMLSKIGEKALKKFDIKTEKEAEKIVKDLEKAEYKIGKIEKKETQKNPSPPFTTSTLQQTASLRYGYSTKQTMMLAQQLYEGVDIGEEGSTGLITYMRTDSLNLSEESLDKAKNFIAANFGENYVFTRRFKTKSKSAQEAHEAIRPTDPARAPESVKKFLNPKQYRLYSLIWNRFIASQTAPAIFDSTAVEVGAKAGTDYVLKAKGMTLKFDGFLKIYPLKFKEAQLPELSEKENVELVKVDAERHFTEPPPRFNEASLIKALEENGIGRPSTYAPTITTILERGYVEKDQNRRFTPTEIGILVNDMLVEHFPQIVDVQFTAKMEEELDEIAQGKMKWTPVIRGFYEPFKENLTKKYKDVEKAIEKTDKKCPKCGGDIIVKFGRFGKFYACSRYPECKHTEPLEEEKEMAKQYEGEICEKCGSPMALKRGKFGAFLGCSKYPECSNIKKIEKTTGVKCPKCGVGEIIERRSKRGRVFYGCNKYPDCDFALWNRPAGEKCPKCGSLLVFAGKDKIKCSNKECN</sequence>
<feature type="site" description="Interaction with DNA" evidence="10">
    <location>
        <position position="161"/>
    </location>
</feature>
<evidence type="ECO:0000256" key="2">
    <source>
        <dbReference type="ARBA" id="ARBA00009446"/>
    </source>
</evidence>
<dbReference type="GO" id="GO:0003677">
    <property type="term" value="F:DNA binding"/>
    <property type="evidence" value="ECO:0007669"/>
    <property type="project" value="UniProtKB-KW"/>
</dbReference>
<dbReference type="Gene3D" id="2.70.20.10">
    <property type="entry name" value="Topoisomerase I, domain 3"/>
    <property type="match status" value="1"/>
</dbReference>
<feature type="site" description="Interaction with DNA" evidence="10">
    <location>
        <position position="154"/>
    </location>
</feature>
<dbReference type="InterPro" id="IPR003601">
    <property type="entry name" value="Topo_IA_2"/>
</dbReference>
<feature type="site" description="Interaction with DNA" evidence="10">
    <location>
        <position position="504"/>
    </location>
</feature>
<feature type="domain" description="Topo IA-type catalytic" evidence="12">
    <location>
        <begin position="135"/>
        <end position="574"/>
    </location>
</feature>
<evidence type="ECO:0000256" key="8">
    <source>
        <dbReference type="ARBA" id="ARBA00023125"/>
    </source>
</evidence>
<evidence type="ECO:0000313" key="13">
    <source>
        <dbReference type="EMBL" id="KKU34506.1"/>
    </source>
</evidence>
<reference evidence="13 14" key="1">
    <citation type="journal article" date="2015" name="Nature">
        <title>rRNA introns, odd ribosomes, and small enigmatic genomes across a large radiation of phyla.</title>
        <authorList>
            <person name="Brown C.T."/>
            <person name="Hug L.A."/>
            <person name="Thomas B.C."/>
            <person name="Sharon I."/>
            <person name="Castelle C.J."/>
            <person name="Singh A."/>
            <person name="Wilkins M.J."/>
            <person name="Williams K.H."/>
            <person name="Banfield J.F."/>
        </authorList>
    </citation>
    <scope>NUCLEOTIDE SEQUENCE [LARGE SCALE GENOMIC DNA]</scope>
</reference>
<dbReference type="HAMAP" id="MF_00952">
    <property type="entry name" value="Topoisom_1_prok"/>
    <property type="match status" value="1"/>
</dbReference>
<dbReference type="InterPro" id="IPR003602">
    <property type="entry name" value="Topo_IA_DNA-bd_dom"/>
</dbReference>
<dbReference type="Gene3D" id="3.30.65.10">
    <property type="entry name" value="Bacterial Topoisomerase I, domain 1"/>
    <property type="match status" value="3"/>
</dbReference>
<dbReference type="InterPro" id="IPR023406">
    <property type="entry name" value="Topo_IA_AS"/>
</dbReference>
<feature type="site" description="Interaction with DNA" evidence="10">
    <location>
        <position position="146"/>
    </location>
</feature>
<feature type="site" description="Interaction with DNA" evidence="10">
    <location>
        <position position="145"/>
    </location>
</feature>
<dbReference type="PROSITE" id="PS52039">
    <property type="entry name" value="TOPO_IA_2"/>
    <property type="match status" value="1"/>
</dbReference>
<protein>
    <recommendedName>
        <fullName evidence="10">DNA topoisomerase 1</fullName>
        <ecNumber evidence="10">5.6.2.1</ecNumber>
    </recommendedName>
    <alternativeName>
        <fullName evidence="10">DNA topoisomerase I</fullName>
    </alternativeName>
</protein>
<dbReference type="SUPFAM" id="SSF57783">
    <property type="entry name" value="Zinc beta-ribbon"/>
    <property type="match status" value="2"/>
</dbReference>
<evidence type="ECO:0000313" key="14">
    <source>
        <dbReference type="Proteomes" id="UP000034067"/>
    </source>
</evidence>
<keyword evidence="9 10" id="KW-0413">Isomerase</keyword>
<comment type="catalytic activity">
    <reaction evidence="1 10">
        <text>ATP-independent breakage of single-stranded DNA, followed by passage and rejoining.</text>
        <dbReference type="EC" id="5.6.2.1"/>
    </reaction>
</comment>
<dbReference type="EMBL" id="LCMJ01000033">
    <property type="protein sequence ID" value="KKU34506.1"/>
    <property type="molecule type" value="Genomic_DNA"/>
</dbReference>
<dbReference type="Pfam" id="PF01396">
    <property type="entry name" value="Zn_ribbon_Top1"/>
    <property type="match status" value="4"/>
</dbReference>
<keyword evidence="8 10" id="KW-0238">DNA-binding</keyword>
<dbReference type="PROSITE" id="PS50880">
    <property type="entry name" value="TOPRIM"/>
    <property type="match status" value="1"/>
</dbReference>
<dbReference type="InterPro" id="IPR013498">
    <property type="entry name" value="Topo_IA_Znf"/>
</dbReference>
<accession>A0A0G1PNZ8</accession>
<dbReference type="PANTHER" id="PTHR42785:SF1">
    <property type="entry name" value="DNA TOPOISOMERASE"/>
    <property type="match status" value="1"/>
</dbReference>
<feature type="site" description="Interaction with DNA" evidence="10">
    <location>
        <position position="31"/>
    </location>
</feature>
<dbReference type="PANTHER" id="PTHR42785">
    <property type="entry name" value="DNA TOPOISOMERASE, TYPE IA, CORE"/>
    <property type="match status" value="1"/>
</dbReference>
<dbReference type="InterPro" id="IPR005733">
    <property type="entry name" value="TopoI_bac-type"/>
</dbReference>
<gene>
    <name evidence="10" type="primary">topA</name>
    <name evidence="13" type="ORF">UX48_C0033G0008</name>
</gene>
<dbReference type="InterPro" id="IPR023405">
    <property type="entry name" value="Topo_IA_core_domain"/>
</dbReference>
<evidence type="ECO:0000259" key="12">
    <source>
        <dbReference type="PROSITE" id="PS52039"/>
    </source>
</evidence>
<feature type="site" description="Interaction with DNA" evidence="10">
    <location>
        <position position="149"/>
    </location>
</feature>
<evidence type="ECO:0000256" key="7">
    <source>
        <dbReference type="ARBA" id="ARBA00023029"/>
    </source>
</evidence>
<dbReference type="PROSITE" id="PS00396">
    <property type="entry name" value="TOPO_IA_1"/>
    <property type="match status" value="1"/>
</dbReference>
<comment type="caution">
    <text evidence="13">The sequence shown here is derived from an EMBL/GenBank/DDBJ whole genome shotgun (WGS) entry which is preliminary data.</text>
</comment>
<dbReference type="GO" id="GO:0006265">
    <property type="term" value="P:DNA topological change"/>
    <property type="evidence" value="ECO:0007669"/>
    <property type="project" value="UniProtKB-UniRule"/>
</dbReference>
<evidence type="ECO:0000256" key="4">
    <source>
        <dbReference type="ARBA" id="ARBA00022771"/>
    </source>
</evidence>
<evidence type="ECO:0000256" key="3">
    <source>
        <dbReference type="ARBA" id="ARBA00022723"/>
    </source>
</evidence>
<dbReference type="AlphaFoldDB" id="A0A0G1PNZ8"/>
<dbReference type="InterPro" id="IPR013825">
    <property type="entry name" value="Topo_IA_cen_sub2"/>
</dbReference>
<dbReference type="GO" id="GO:0008270">
    <property type="term" value="F:zinc ion binding"/>
    <property type="evidence" value="ECO:0007669"/>
    <property type="project" value="UniProtKB-KW"/>
</dbReference>
<dbReference type="InterPro" id="IPR006171">
    <property type="entry name" value="TOPRIM_dom"/>
</dbReference>
<keyword evidence="6" id="KW-0460">Magnesium</keyword>
<dbReference type="Gene3D" id="1.10.460.10">
    <property type="entry name" value="Topoisomerase I, domain 2"/>
    <property type="match status" value="1"/>
</dbReference>
<dbReference type="SMART" id="SM00437">
    <property type="entry name" value="TOP1Ac"/>
    <property type="match status" value="1"/>
</dbReference>
<keyword evidence="7 10" id="KW-0799">Topoisomerase</keyword>
<dbReference type="InterPro" id="IPR013824">
    <property type="entry name" value="Topo_IA_cen_sub1"/>
</dbReference>
<dbReference type="SMART" id="SM00436">
    <property type="entry name" value="TOP1Bc"/>
    <property type="match status" value="1"/>
</dbReference>
<dbReference type="NCBIfam" id="TIGR01051">
    <property type="entry name" value="topA_bact"/>
    <property type="match status" value="1"/>
</dbReference>
<dbReference type="Gene3D" id="3.40.50.140">
    <property type="match status" value="1"/>
</dbReference>
<dbReference type="InterPro" id="IPR028612">
    <property type="entry name" value="Topoisom_1_IA"/>
</dbReference>
<dbReference type="EC" id="5.6.2.1" evidence="10"/>
<feature type="region of interest" description="Interaction with DNA" evidence="10">
    <location>
        <begin position="169"/>
        <end position="174"/>
    </location>
</feature>
<evidence type="ECO:0000259" key="11">
    <source>
        <dbReference type="PROSITE" id="PS50880"/>
    </source>
</evidence>
<dbReference type="InterPro" id="IPR034149">
    <property type="entry name" value="TOPRIM_TopoI"/>
</dbReference>
<comment type="similarity">
    <text evidence="2 10">Belongs to the type IA topoisomerase family.</text>
</comment>
<keyword evidence="4" id="KW-0863">Zinc-finger</keyword>
<dbReference type="GO" id="GO:0003917">
    <property type="term" value="F:DNA topoisomerase type I (single strand cut, ATP-independent) activity"/>
    <property type="evidence" value="ECO:0007669"/>
    <property type="project" value="UniProtKB-UniRule"/>
</dbReference>
<feature type="domain" description="Toprim" evidence="11">
    <location>
        <begin position="1"/>
        <end position="119"/>
    </location>
</feature>
<dbReference type="PRINTS" id="PR00417">
    <property type="entry name" value="PRTPISMRASEI"/>
</dbReference>
<keyword evidence="3" id="KW-0479">Metal-binding</keyword>
<dbReference type="Gene3D" id="1.10.290.10">
    <property type="entry name" value="Topoisomerase I, domain 4"/>
    <property type="match status" value="1"/>
</dbReference>
<evidence type="ECO:0000256" key="6">
    <source>
        <dbReference type="ARBA" id="ARBA00022842"/>
    </source>
</evidence>
<dbReference type="Pfam" id="PF01131">
    <property type="entry name" value="Topoisom_bac"/>
    <property type="match status" value="1"/>
</dbReference>
<feature type="site" description="Interaction with DNA" evidence="10">
    <location>
        <position position="318"/>
    </location>
</feature>
<dbReference type="InterPro" id="IPR013497">
    <property type="entry name" value="Topo_IA_cen"/>
</dbReference>
<comment type="subunit">
    <text evidence="10">Monomer.</text>
</comment>
<dbReference type="CDD" id="cd00186">
    <property type="entry name" value="TOP1Ac"/>
    <property type="match status" value="1"/>
</dbReference>
<name>A0A0G1PNZ8_9BACT</name>